<sequence length="309" mass="34087">MKKIQKWIKQYRGAAVLLGLGVLTLIIYGSFAAYTSFNSVKRVVSTGTQSDTMFGSNYLSPLNLSDTNYPVKRISLSDDTNCTFTVLVGNYVWGDESLYNPKDITYTVTAKLLSMDGGDLPADYSSIKMNETPFGDAGELTKENQKLPTGKAVTNEYKFEMPGSLKDKIKIQIVAEPDASSKEAVNNQKLAAILSFSGYEAVKNWTGHFLDSKDKNPDQYDAFNYEISGNGSGSVTVVWEDSLQLSKWATGGKQVNNSYIFTVDGSTTAVQFQFYRNPEKVSDLDGKAWKDLEALVKVSFTEKVDGNND</sequence>
<reference evidence="1 2" key="1">
    <citation type="submission" date="2020-08" db="EMBL/GenBank/DDBJ databases">
        <title>Genome public.</title>
        <authorList>
            <person name="Liu C."/>
            <person name="Sun Q."/>
        </authorList>
    </citation>
    <scope>NUCLEOTIDE SEQUENCE [LARGE SCALE GENOMIC DNA]</scope>
    <source>
        <strain evidence="1 2">NSJ-46</strain>
    </source>
</reference>
<comment type="caution">
    <text evidence="1">The sequence shown here is derived from an EMBL/GenBank/DDBJ whole genome shotgun (WGS) entry which is preliminary data.</text>
</comment>
<evidence type="ECO:0000313" key="2">
    <source>
        <dbReference type="Proteomes" id="UP000657421"/>
    </source>
</evidence>
<dbReference type="RefSeq" id="WP_249307852.1">
    <property type="nucleotide sequence ID" value="NZ_JACRSZ010000006.1"/>
</dbReference>
<keyword evidence="2" id="KW-1185">Reference proteome</keyword>
<proteinExistence type="predicted"/>
<evidence type="ECO:0000313" key="1">
    <source>
        <dbReference type="EMBL" id="MBC8572823.1"/>
    </source>
</evidence>
<gene>
    <name evidence="1" type="ORF">H8716_06985</name>
</gene>
<dbReference type="EMBL" id="JACRSZ010000006">
    <property type="protein sequence ID" value="MBC8572823.1"/>
    <property type="molecule type" value="Genomic_DNA"/>
</dbReference>
<organism evidence="1 2">
    <name type="scientific">Jingyaoa shaoxingensis</name>
    <dbReference type="NCBI Taxonomy" id="2763671"/>
    <lineage>
        <taxon>Bacteria</taxon>
        <taxon>Bacillati</taxon>
        <taxon>Bacillota</taxon>
        <taxon>Clostridia</taxon>
        <taxon>Lachnospirales</taxon>
        <taxon>Lachnospiraceae</taxon>
        <taxon>Jingyaoa</taxon>
    </lineage>
</organism>
<name>A0ABR7N8U4_9FIRM</name>
<dbReference type="Proteomes" id="UP000657421">
    <property type="component" value="Unassembled WGS sequence"/>
</dbReference>
<accession>A0ABR7N8U4</accession>
<protein>
    <submittedName>
        <fullName evidence="1">Uncharacterized protein</fullName>
    </submittedName>
</protein>